<sequence length="570" mass="63204">MQTIIQSHWRFTEEAHQNWLETESDPARRSGLSCAIIILRHLFSFLDPDDRTAFMTMAEKPPLLEFATSLGPQNEDAVAMFLDATEKKYSSVLALSFENLMESPDQSMQRLVWSSKNFTPFGRVFYKSLQIDDWVTYNHPAIPLPAANGLLQWDGVQDQTLSRHIQTYFGPIMHSSHAETGIVVWRTPADPRFVRLRFTQRLSPNLRFHHDLSTFTLHFGDTIRRQTVYYRCIAAVKLRDHERGHDSVRLYRSNGVASFPNDDSPQTPDDWRIEDGGEYMLYYLRTNRGPVDHPARYSGASHTRRRFDADDQLTDDIAGVVLSSAPTARQKTPEPQEESHDGATAEPPIANTSRTSPPAAGPSGTQPAPQNSAPGQPGEPPETRPLEPLEQDDDSEYDAESDVENLFKLHWSKHQQNNPATNDEVYDFTYAGEPREPAPSLANPTLPPQIPGRQITDDDGDVAGPSPMALPIAAQEAETGVITRGMIIMTLVIDGINAWGVIATAPQTLQSGILRVVRGVTAGGITNTIAITRTENSITVGDNKAVLDPDPDPALRGIETTTGLPEEISL</sequence>
<proteinExistence type="predicted"/>
<dbReference type="AlphaFoldDB" id="A0AAV9H8M4"/>
<feature type="compositionally biased region" description="Acidic residues" evidence="1">
    <location>
        <begin position="389"/>
        <end position="400"/>
    </location>
</feature>
<organism evidence="2 3">
    <name type="scientific">Cladorrhinum samala</name>
    <dbReference type="NCBI Taxonomy" id="585594"/>
    <lineage>
        <taxon>Eukaryota</taxon>
        <taxon>Fungi</taxon>
        <taxon>Dikarya</taxon>
        <taxon>Ascomycota</taxon>
        <taxon>Pezizomycotina</taxon>
        <taxon>Sordariomycetes</taxon>
        <taxon>Sordariomycetidae</taxon>
        <taxon>Sordariales</taxon>
        <taxon>Podosporaceae</taxon>
        <taxon>Cladorrhinum</taxon>
    </lineage>
</organism>
<feature type="region of interest" description="Disordered" evidence="1">
    <location>
        <begin position="290"/>
        <end position="400"/>
    </location>
</feature>
<keyword evidence="3" id="KW-1185">Reference proteome</keyword>
<name>A0AAV9H8M4_9PEZI</name>
<feature type="compositionally biased region" description="Polar residues" evidence="1">
    <location>
        <begin position="363"/>
        <end position="374"/>
    </location>
</feature>
<reference evidence="2" key="2">
    <citation type="submission" date="2023-06" db="EMBL/GenBank/DDBJ databases">
        <authorList>
            <consortium name="Lawrence Berkeley National Laboratory"/>
            <person name="Mondo S.J."/>
            <person name="Hensen N."/>
            <person name="Bonometti L."/>
            <person name="Westerberg I."/>
            <person name="Brannstrom I.O."/>
            <person name="Guillou S."/>
            <person name="Cros-Aarteil S."/>
            <person name="Calhoun S."/>
            <person name="Haridas S."/>
            <person name="Kuo A."/>
            <person name="Pangilinan J."/>
            <person name="Riley R."/>
            <person name="Labutti K."/>
            <person name="Andreopoulos B."/>
            <person name="Lipzen A."/>
            <person name="Chen C."/>
            <person name="Yanf M."/>
            <person name="Daum C."/>
            <person name="Ng V."/>
            <person name="Clum A."/>
            <person name="Steindorff A."/>
            <person name="Ohm R."/>
            <person name="Martin F."/>
            <person name="Silar P."/>
            <person name="Natvig D."/>
            <person name="Lalanne C."/>
            <person name="Gautier V."/>
            <person name="Ament-Velasquez S.L."/>
            <person name="Kruys A."/>
            <person name="Hutchinson M.I."/>
            <person name="Powell A.J."/>
            <person name="Barry K."/>
            <person name="Miller A.N."/>
            <person name="Grigoriev I.V."/>
            <person name="Debuchy R."/>
            <person name="Gladieux P."/>
            <person name="Thoren M.H."/>
            <person name="Johannesson H."/>
        </authorList>
    </citation>
    <scope>NUCLEOTIDE SEQUENCE</scope>
    <source>
        <strain evidence="2">PSN324</strain>
    </source>
</reference>
<protein>
    <recommendedName>
        <fullName evidence="4">USP domain-containing protein</fullName>
    </recommendedName>
</protein>
<evidence type="ECO:0008006" key="4">
    <source>
        <dbReference type="Google" id="ProtNLM"/>
    </source>
</evidence>
<dbReference type="EMBL" id="MU865154">
    <property type="protein sequence ID" value="KAK4456897.1"/>
    <property type="molecule type" value="Genomic_DNA"/>
</dbReference>
<dbReference type="Proteomes" id="UP001321749">
    <property type="component" value="Unassembled WGS sequence"/>
</dbReference>
<gene>
    <name evidence="2" type="ORF">QBC42DRAFT_320843</name>
</gene>
<evidence type="ECO:0000256" key="1">
    <source>
        <dbReference type="SAM" id="MobiDB-lite"/>
    </source>
</evidence>
<evidence type="ECO:0000313" key="3">
    <source>
        <dbReference type="Proteomes" id="UP001321749"/>
    </source>
</evidence>
<comment type="caution">
    <text evidence="2">The sequence shown here is derived from an EMBL/GenBank/DDBJ whole genome shotgun (WGS) entry which is preliminary data.</text>
</comment>
<feature type="compositionally biased region" description="Basic and acidic residues" evidence="1">
    <location>
        <begin position="331"/>
        <end position="343"/>
    </location>
</feature>
<accession>A0AAV9H8M4</accession>
<reference evidence="2" key="1">
    <citation type="journal article" date="2023" name="Mol. Phylogenet. Evol.">
        <title>Genome-scale phylogeny and comparative genomics of the fungal order Sordariales.</title>
        <authorList>
            <person name="Hensen N."/>
            <person name="Bonometti L."/>
            <person name="Westerberg I."/>
            <person name="Brannstrom I.O."/>
            <person name="Guillou S."/>
            <person name="Cros-Aarteil S."/>
            <person name="Calhoun S."/>
            <person name="Haridas S."/>
            <person name="Kuo A."/>
            <person name="Mondo S."/>
            <person name="Pangilinan J."/>
            <person name="Riley R."/>
            <person name="LaButti K."/>
            <person name="Andreopoulos B."/>
            <person name="Lipzen A."/>
            <person name="Chen C."/>
            <person name="Yan M."/>
            <person name="Daum C."/>
            <person name="Ng V."/>
            <person name="Clum A."/>
            <person name="Steindorff A."/>
            <person name="Ohm R.A."/>
            <person name="Martin F."/>
            <person name="Silar P."/>
            <person name="Natvig D.O."/>
            <person name="Lalanne C."/>
            <person name="Gautier V."/>
            <person name="Ament-Velasquez S.L."/>
            <person name="Kruys A."/>
            <person name="Hutchinson M.I."/>
            <person name="Powell A.J."/>
            <person name="Barry K."/>
            <person name="Miller A.N."/>
            <person name="Grigoriev I.V."/>
            <person name="Debuchy R."/>
            <person name="Gladieux P."/>
            <person name="Hiltunen Thoren M."/>
            <person name="Johannesson H."/>
        </authorList>
    </citation>
    <scope>NUCLEOTIDE SEQUENCE</scope>
    <source>
        <strain evidence="2">PSN324</strain>
    </source>
</reference>
<evidence type="ECO:0000313" key="2">
    <source>
        <dbReference type="EMBL" id="KAK4456897.1"/>
    </source>
</evidence>